<gene>
    <name evidence="2" type="ORF">RIF29_26279</name>
</gene>
<evidence type="ECO:0000256" key="1">
    <source>
        <dbReference type="SAM" id="MobiDB-lite"/>
    </source>
</evidence>
<feature type="compositionally biased region" description="Basic and acidic residues" evidence="1">
    <location>
        <begin position="72"/>
        <end position="81"/>
    </location>
</feature>
<dbReference type="Proteomes" id="UP001372338">
    <property type="component" value="Unassembled WGS sequence"/>
</dbReference>
<evidence type="ECO:0000313" key="3">
    <source>
        <dbReference type="Proteomes" id="UP001372338"/>
    </source>
</evidence>
<feature type="region of interest" description="Disordered" evidence="1">
    <location>
        <begin position="39"/>
        <end position="87"/>
    </location>
</feature>
<accession>A0AAN9I096</accession>
<dbReference type="AlphaFoldDB" id="A0AAN9I096"/>
<comment type="caution">
    <text evidence="2">The sequence shown here is derived from an EMBL/GenBank/DDBJ whole genome shotgun (WGS) entry which is preliminary data.</text>
</comment>
<proteinExistence type="predicted"/>
<protein>
    <submittedName>
        <fullName evidence="2">Uncharacterized protein</fullName>
    </submittedName>
</protein>
<evidence type="ECO:0000313" key="2">
    <source>
        <dbReference type="EMBL" id="KAK7260319.1"/>
    </source>
</evidence>
<sequence>MPFPPPPTPTLKSLRLRLLALHRLANPCIKNIVTFSSSHRQRIKTEEEDGGNEEARGRRWRKRRSHSQPQNRRNEDREDNRKKKKPQPIVNLTCFDLAHTILEGHEGKFSIYAHALKEKPVHVSRYFAGRDIHSEPVRDMLWICKSHK</sequence>
<dbReference type="EMBL" id="JAYWIO010000005">
    <property type="protein sequence ID" value="KAK7260319.1"/>
    <property type="molecule type" value="Genomic_DNA"/>
</dbReference>
<reference evidence="2 3" key="1">
    <citation type="submission" date="2024-01" db="EMBL/GenBank/DDBJ databases">
        <title>The genomes of 5 underutilized Papilionoideae crops provide insights into root nodulation and disease resistanc.</title>
        <authorList>
            <person name="Yuan L."/>
        </authorList>
    </citation>
    <scope>NUCLEOTIDE SEQUENCE [LARGE SCALE GENOMIC DNA]</scope>
    <source>
        <strain evidence="2">ZHUSHIDOU_FW_LH</strain>
        <tissue evidence="2">Leaf</tissue>
    </source>
</reference>
<organism evidence="2 3">
    <name type="scientific">Crotalaria pallida</name>
    <name type="common">Smooth rattlebox</name>
    <name type="synonym">Crotalaria striata</name>
    <dbReference type="NCBI Taxonomy" id="3830"/>
    <lineage>
        <taxon>Eukaryota</taxon>
        <taxon>Viridiplantae</taxon>
        <taxon>Streptophyta</taxon>
        <taxon>Embryophyta</taxon>
        <taxon>Tracheophyta</taxon>
        <taxon>Spermatophyta</taxon>
        <taxon>Magnoliopsida</taxon>
        <taxon>eudicotyledons</taxon>
        <taxon>Gunneridae</taxon>
        <taxon>Pentapetalae</taxon>
        <taxon>rosids</taxon>
        <taxon>fabids</taxon>
        <taxon>Fabales</taxon>
        <taxon>Fabaceae</taxon>
        <taxon>Papilionoideae</taxon>
        <taxon>50 kb inversion clade</taxon>
        <taxon>genistoids sensu lato</taxon>
        <taxon>core genistoids</taxon>
        <taxon>Crotalarieae</taxon>
        <taxon>Crotalaria</taxon>
    </lineage>
</organism>
<keyword evidence="3" id="KW-1185">Reference proteome</keyword>
<name>A0AAN9I096_CROPI</name>